<dbReference type="Pfam" id="PF13041">
    <property type="entry name" value="PPR_2"/>
    <property type="match status" value="1"/>
</dbReference>
<feature type="region of interest" description="Disordered" evidence="3">
    <location>
        <begin position="1"/>
        <end position="68"/>
    </location>
</feature>
<dbReference type="InterPro" id="IPR046960">
    <property type="entry name" value="PPR_At4g14850-like_plant"/>
</dbReference>
<comment type="caution">
    <text evidence="4">The sequence shown here is derived from an EMBL/GenBank/DDBJ whole genome shotgun (WGS) entry which is preliminary data.</text>
</comment>
<evidence type="ECO:0008006" key="6">
    <source>
        <dbReference type="Google" id="ProtNLM"/>
    </source>
</evidence>
<dbReference type="Gene3D" id="1.25.40.10">
    <property type="entry name" value="Tetratricopeptide repeat domain"/>
    <property type="match status" value="4"/>
</dbReference>
<protein>
    <recommendedName>
        <fullName evidence="6">Pentatricopeptide repeat-containing protein</fullName>
    </recommendedName>
</protein>
<evidence type="ECO:0000256" key="1">
    <source>
        <dbReference type="ARBA" id="ARBA00022737"/>
    </source>
</evidence>
<dbReference type="PANTHER" id="PTHR47926">
    <property type="entry name" value="PENTATRICOPEPTIDE REPEAT-CONTAINING PROTEIN"/>
    <property type="match status" value="1"/>
</dbReference>
<dbReference type="PANTHER" id="PTHR47926:SF492">
    <property type="entry name" value="DYW DOMAIN-CONTAINING PROTEIN"/>
    <property type="match status" value="1"/>
</dbReference>
<dbReference type="Pfam" id="PF01535">
    <property type="entry name" value="PPR"/>
    <property type="match status" value="4"/>
</dbReference>
<dbReference type="Proteomes" id="UP000657918">
    <property type="component" value="Chromosome 16"/>
</dbReference>
<dbReference type="AlphaFoldDB" id="A0A835JB20"/>
<dbReference type="NCBIfam" id="TIGR00756">
    <property type="entry name" value="PPR"/>
    <property type="match status" value="3"/>
</dbReference>
<dbReference type="InterPro" id="IPR002885">
    <property type="entry name" value="PPR_rpt"/>
</dbReference>
<feature type="compositionally biased region" description="Low complexity" evidence="3">
    <location>
        <begin position="52"/>
        <end position="68"/>
    </location>
</feature>
<dbReference type="EMBL" id="JADGMS010000016">
    <property type="protein sequence ID" value="KAF9666116.1"/>
    <property type="molecule type" value="Genomic_DNA"/>
</dbReference>
<feature type="repeat" description="PPR" evidence="2">
    <location>
        <begin position="279"/>
        <end position="309"/>
    </location>
</feature>
<dbReference type="Pfam" id="PF12854">
    <property type="entry name" value="PPR_1"/>
    <property type="match status" value="1"/>
</dbReference>
<feature type="compositionally biased region" description="Low complexity" evidence="3">
    <location>
        <begin position="10"/>
        <end position="45"/>
    </location>
</feature>
<reference evidence="4 5" key="1">
    <citation type="submission" date="2020-10" db="EMBL/GenBank/DDBJ databases">
        <title>Plant Genome Project.</title>
        <authorList>
            <person name="Zhang R.-G."/>
        </authorList>
    </citation>
    <scope>NUCLEOTIDE SEQUENCE [LARGE SCALE GENOMIC DNA]</scope>
    <source>
        <strain evidence="4">FAFU-HL-1</strain>
        <tissue evidence="4">Leaf</tissue>
    </source>
</reference>
<dbReference type="InterPro" id="IPR011990">
    <property type="entry name" value="TPR-like_helical_dom_sf"/>
</dbReference>
<accession>A0A835JB20</accession>
<feature type="repeat" description="PPR" evidence="2">
    <location>
        <begin position="142"/>
        <end position="176"/>
    </location>
</feature>
<evidence type="ECO:0000256" key="2">
    <source>
        <dbReference type="PROSITE-ProRule" id="PRU00708"/>
    </source>
</evidence>
<proteinExistence type="predicted"/>
<sequence>MKSLHALFKPTSSPTKTTTSSSITITTNSKSRKPTTSSSSNASLPSPNPPETTTTVSKTSKNKPKSSLSALFIPPTPLTEAHIISLIHGSKTVLQLHQIHAQIIIHNLSSSSLITTQLISSSSLRKSINHSLAVFNHHKPKNLFTFNALIRGLTTNSHFFNAIFHFKLMLRSGIKPDRLTYPFVLKSMAGLFLTELGMTIHSMVLRCGIEFDSFVRVSLADMYVKVEKLGSAFKVFDESPDRFDTGSSALLWNVLIKGCCKAGSMKKAVKLFKAMPMKENVSWSTLIDGFAKNGDMDRAMELFDQMPEKNVVSWTTMVDGFSRNGDYVKALSMFSKMLEEGVKPNAFTVVSAISACAKIGALEAGLRIHKYIKDSGLHLTEALGTALVDMYAKCGDIESASEVFGKTKHKSILTWTVMIWGWAIHGHSEQAIACFKQMMSRWHGMLAHPRRSKTTAVRNLRFFGGTVPRMIMILDGISMGKLGFSITGGLLWDIFGCWFVWSSHLDEAANAWRLNYGE</sequence>
<feature type="repeat" description="PPR" evidence="2">
    <location>
        <begin position="248"/>
        <end position="278"/>
    </location>
</feature>
<name>A0A835JB20_9ROSI</name>
<keyword evidence="5" id="KW-1185">Reference proteome</keyword>
<keyword evidence="1" id="KW-0677">Repeat</keyword>
<dbReference type="FunFam" id="1.25.40.10:FF:000348">
    <property type="entry name" value="Pentatricopeptide repeat-containing protein chloroplastic"/>
    <property type="match status" value="1"/>
</dbReference>
<evidence type="ECO:0000256" key="3">
    <source>
        <dbReference type="SAM" id="MobiDB-lite"/>
    </source>
</evidence>
<evidence type="ECO:0000313" key="4">
    <source>
        <dbReference type="EMBL" id="KAF9666116.1"/>
    </source>
</evidence>
<dbReference type="GO" id="GO:0009451">
    <property type="term" value="P:RNA modification"/>
    <property type="evidence" value="ECO:0007669"/>
    <property type="project" value="InterPro"/>
</dbReference>
<dbReference type="OrthoDB" id="185373at2759"/>
<gene>
    <name evidence="4" type="ORF">SADUNF_Sadunf16G0195200</name>
</gene>
<feature type="repeat" description="PPR" evidence="2">
    <location>
        <begin position="310"/>
        <end position="344"/>
    </location>
</feature>
<organism evidence="4 5">
    <name type="scientific">Salix dunnii</name>
    <dbReference type="NCBI Taxonomy" id="1413687"/>
    <lineage>
        <taxon>Eukaryota</taxon>
        <taxon>Viridiplantae</taxon>
        <taxon>Streptophyta</taxon>
        <taxon>Embryophyta</taxon>
        <taxon>Tracheophyta</taxon>
        <taxon>Spermatophyta</taxon>
        <taxon>Magnoliopsida</taxon>
        <taxon>eudicotyledons</taxon>
        <taxon>Gunneridae</taxon>
        <taxon>Pentapetalae</taxon>
        <taxon>rosids</taxon>
        <taxon>fabids</taxon>
        <taxon>Malpighiales</taxon>
        <taxon>Salicaceae</taxon>
        <taxon>Saliceae</taxon>
        <taxon>Salix</taxon>
    </lineage>
</organism>
<dbReference type="PROSITE" id="PS51375">
    <property type="entry name" value="PPR"/>
    <property type="match status" value="4"/>
</dbReference>
<evidence type="ECO:0000313" key="5">
    <source>
        <dbReference type="Proteomes" id="UP000657918"/>
    </source>
</evidence>
<dbReference type="GO" id="GO:0003723">
    <property type="term" value="F:RNA binding"/>
    <property type="evidence" value="ECO:0007669"/>
    <property type="project" value="InterPro"/>
</dbReference>